<protein>
    <submittedName>
        <fullName evidence="2">Esterase</fullName>
    </submittedName>
</protein>
<dbReference type="SUPFAM" id="SSF53474">
    <property type="entry name" value="alpha/beta-Hydrolases"/>
    <property type="match status" value="1"/>
</dbReference>
<evidence type="ECO:0000313" key="2">
    <source>
        <dbReference type="EMBL" id="AQU80819.1"/>
    </source>
</evidence>
<dbReference type="RefSeq" id="WP_071152870.1">
    <property type="nucleotide sequence ID" value="NZ_CP019401.1"/>
</dbReference>
<proteinExistence type="predicted"/>
<gene>
    <name evidence="2" type="ORF">AJGP001_16660</name>
</gene>
<dbReference type="EMBL" id="CP019401">
    <property type="protein sequence ID" value="AQU80819.1"/>
    <property type="molecule type" value="Genomic_DNA"/>
</dbReference>
<dbReference type="PANTHER" id="PTHR48098">
    <property type="entry name" value="ENTEROCHELIN ESTERASE-RELATED"/>
    <property type="match status" value="1"/>
</dbReference>
<dbReference type="InterPro" id="IPR000801">
    <property type="entry name" value="Esterase-like"/>
</dbReference>
<keyword evidence="3" id="KW-1185">Reference proteome</keyword>
<keyword evidence="1" id="KW-1133">Transmembrane helix</keyword>
<accession>A0ABM6IW57</accession>
<dbReference type="Gene3D" id="3.40.50.1820">
    <property type="entry name" value="alpha/beta hydrolase"/>
    <property type="match status" value="1"/>
</dbReference>
<sequence>MMDIFSITSEKLQDNRMIRVSIPKDYRLTNKQYPVLYMHDGQNVFRNDHAIGGVSLELENYVDKNSLDIIVVAIDQRREQRKNEYCPWKNGVYSKPFLEDKTVSFGGSGSSYIEFIVEELKPYIDKTYRTKQSQTAMAGISLGGLITLYAACIYPHIFTNIILFSAGFYANQEKIEELIDITDLSVLTSLYMDCGTSEAGSNSTTSHEFLVSNQRIAKKLNRKCSVVTFNILEGEKHNYLSFQKRVPELFSFLQNEVLS</sequence>
<reference evidence="2 3" key="1">
    <citation type="submission" date="2017-01" db="EMBL/GenBank/DDBJ databases">
        <title>Planococcus faecalis genome complete sequence.</title>
        <authorList>
            <person name="Lee P.C."/>
        </authorList>
    </citation>
    <scope>NUCLEOTIDE SEQUENCE [LARGE SCALE GENOMIC DNA]</scope>
    <source>
        <strain evidence="2 3">AJ003</strain>
    </source>
</reference>
<keyword evidence="1" id="KW-0812">Transmembrane</keyword>
<feature type="transmembrane region" description="Helical" evidence="1">
    <location>
        <begin position="136"/>
        <end position="157"/>
    </location>
</feature>
<name>A0ABM6IW57_9BACL</name>
<organism evidence="2 3">
    <name type="scientific">Planococcus faecalis</name>
    <dbReference type="NCBI Taxonomy" id="1598147"/>
    <lineage>
        <taxon>Bacteria</taxon>
        <taxon>Bacillati</taxon>
        <taxon>Bacillota</taxon>
        <taxon>Bacilli</taxon>
        <taxon>Bacillales</taxon>
        <taxon>Caryophanaceae</taxon>
        <taxon>Planococcus</taxon>
    </lineage>
</organism>
<dbReference type="InterPro" id="IPR029058">
    <property type="entry name" value="AB_hydrolase_fold"/>
</dbReference>
<evidence type="ECO:0000313" key="3">
    <source>
        <dbReference type="Proteomes" id="UP000189661"/>
    </source>
</evidence>
<evidence type="ECO:0000256" key="1">
    <source>
        <dbReference type="SAM" id="Phobius"/>
    </source>
</evidence>
<dbReference type="InterPro" id="IPR050583">
    <property type="entry name" value="Mycobacterial_A85_antigen"/>
</dbReference>
<dbReference type="PANTHER" id="PTHR48098:SF6">
    <property type="entry name" value="FERRI-BACILLIBACTIN ESTERASE BESA"/>
    <property type="match status" value="1"/>
</dbReference>
<dbReference type="Proteomes" id="UP000189661">
    <property type="component" value="Chromosome"/>
</dbReference>
<dbReference type="Pfam" id="PF00756">
    <property type="entry name" value="Esterase"/>
    <property type="match status" value="1"/>
</dbReference>
<keyword evidence="1" id="KW-0472">Membrane</keyword>